<dbReference type="SUPFAM" id="SSF52821">
    <property type="entry name" value="Rhodanese/Cell cycle control phosphatase"/>
    <property type="match status" value="1"/>
</dbReference>
<organism evidence="2 3">
    <name type="scientific">Aurantiacibacter aquimixticola</name>
    <dbReference type="NCBI Taxonomy" id="1958945"/>
    <lineage>
        <taxon>Bacteria</taxon>
        <taxon>Pseudomonadati</taxon>
        <taxon>Pseudomonadota</taxon>
        <taxon>Alphaproteobacteria</taxon>
        <taxon>Sphingomonadales</taxon>
        <taxon>Erythrobacteraceae</taxon>
        <taxon>Aurantiacibacter</taxon>
    </lineage>
</organism>
<dbReference type="Proteomes" id="UP000285232">
    <property type="component" value="Unassembled WGS sequence"/>
</dbReference>
<reference evidence="2 3" key="1">
    <citation type="journal article" date="2017" name="Int. J. Syst. Evol. Microbiol.">
        <title>Erythrobacter aquimixticola sp. nov., isolated from the junction between the ocean and a freshwater spring.</title>
        <authorList>
            <person name="Park S."/>
            <person name="Jung Y.T."/>
            <person name="Choi S.J."/>
            <person name="Yoon J.H."/>
        </authorList>
    </citation>
    <scope>NUCLEOTIDE SEQUENCE [LARGE SCALE GENOMIC DNA]</scope>
    <source>
        <strain evidence="2 3">JSSK-14</strain>
    </source>
</reference>
<evidence type="ECO:0000259" key="1">
    <source>
        <dbReference type="PROSITE" id="PS50206"/>
    </source>
</evidence>
<dbReference type="SMART" id="SM00450">
    <property type="entry name" value="RHOD"/>
    <property type="match status" value="1"/>
</dbReference>
<dbReference type="Gene3D" id="3.40.250.10">
    <property type="entry name" value="Rhodanese-like domain"/>
    <property type="match status" value="1"/>
</dbReference>
<dbReference type="AlphaFoldDB" id="A0A419RTX4"/>
<name>A0A419RTX4_9SPHN</name>
<protein>
    <submittedName>
        <fullName evidence="2">Rhodanese-like domain-containing protein</fullName>
    </submittedName>
</protein>
<gene>
    <name evidence="2" type="ORF">D6201_07630</name>
</gene>
<dbReference type="Pfam" id="PF00581">
    <property type="entry name" value="Rhodanese"/>
    <property type="match status" value="1"/>
</dbReference>
<dbReference type="EMBL" id="RAHX01000001">
    <property type="protein sequence ID" value="RJY09243.1"/>
    <property type="molecule type" value="Genomic_DNA"/>
</dbReference>
<dbReference type="PROSITE" id="PS51257">
    <property type="entry name" value="PROKAR_LIPOPROTEIN"/>
    <property type="match status" value="1"/>
</dbReference>
<proteinExistence type="predicted"/>
<dbReference type="InterPro" id="IPR001763">
    <property type="entry name" value="Rhodanese-like_dom"/>
</dbReference>
<dbReference type="PROSITE" id="PS50206">
    <property type="entry name" value="RHODANESE_3"/>
    <property type="match status" value="1"/>
</dbReference>
<dbReference type="RefSeq" id="WP_120048250.1">
    <property type="nucleotide sequence ID" value="NZ_RAHX01000001.1"/>
</dbReference>
<sequence>MIRALSALVLLTSLGACEELARTGSNNMTAMTDGAEVALVNSSELADLMAAGNVVLIDVRTPEEFAEGRLPGALNAPVETFGPAAIPIEDGRETIFYCRSGNRSEHAARVLAEEIGGRVRHLDGGIVAWKAADGEIVIQPER</sequence>
<accession>A0A419RTX4</accession>
<comment type="caution">
    <text evidence="2">The sequence shown here is derived from an EMBL/GenBank/DDBJ whole genome shotgun (WGS) entry which is preliminary data.</text>
</comment>
<keyword evidence="3" id="KW-1185">Reference proteome</keyword>
<dbReference type="InterPro" id="IPR036873">
    <property type="entry name" value="Rhodanese-like_dom_sf"/>
</dbReference>
<dbReference type="PANTHER" id="PTHR44086">
    <property type="entry name" value="THIOSULFATE SULFURTRANSFERASE RDL2, MITOCHONDRIAL-RELATED"/>
    <property type="match status" value="1"/>
</dbReference>
<dbReference type="OrthoDB" id="9789585at2"/>
<dbReference type="PANTHER" id="PTHR44086:SF10">
    <property type="entry name" value="THIOSULFATE SULFURTRANSFERASE_RHODANESE-LIKE DOMAIN-CONTAINING PROTEIN 3"/>
    <property type="match status" value="1"/>
</dbReference>
<dbReference type="GO" id="GO:0004792">
    <property type="term" value="F:thiosulfate-cyanide sulfurtransferase activity"/>
    <property type="evidence" value="ECO:0007669"/>
    <property type="project" value="TreeGrafter"/>
</dbReference>
<feature type="domain" description="Rhodanese" evidence="1">
    <location>
        <begin position="50"/>
        <end position="138"/>
    </location>
</feature>
<evidence type="ECO:0000313" key="3">
    <source>
        <dbReference type="Proteomes" id="UP000285232"/>
    </source>
</evidence>
<dbReference type="CDD" id="cd00158">
    <property type="entry name" value="RHOD"/>
    <property type="match status" value="1"/>
</dbReference>
<evidence type="ECO:0000313" key="2">
    <source>
        <dbReference type="EMBL" id="RJY09243.1"/>
    </source>
</evidence>